<protein>
    <submittedName>
        <fullName evidence="2">Uncharacterized protein</fullName>
    </submittedName>
</protein>
<dbReference type="EMBL" id="VYDO01000251">
    <property type="protein sequence ID" value="MYG38862.1"/>
    <property type="molecule type" value="Genomic_DNA"/>
</dbReference>
<accession>A0A6B1FF35</accession>
<feature type="region of interest" description="Disordered" evidence="1">
    <location>
        <begin position="28"/>
        <end position="66"/>
    </location>
</feature>
<gene>
    <name evidence="2" type="ORF">F4162_07860</name>
</gene>
<name>A0A6B1FF35_9SYNE</name>
<evidence type="ECO:0000256" key="1">
    <source>
        <dbReference type="SAM" id="MobiDB-lite"/>
    </source>
</evidence>
<proteinExistence type="predicted"/>
<comment type="caution">
    <text evidence="2">The sequence shown here is derived from an EMBL/GenBank/DDBJ whole genome shotgun (WGS) entry which is preliminary data.</text>
</comment>
<dbReference type="AlphaFoldDB" id="A0A6B1FF35"/>
<evidence type="ECO:0000313" key="2">
    <source>
        <dbReference type="EMBL" id="MYG38862.1"/>
    </source>
</evidence>
<organism evidence="2">
    <name type="scientific">Synechococcus sp. SB0676_bin_10</name>
    <dbReference type="NCBI Taxonomy" id="2604869"/>
    <lineage>
        <taxon>Bacteria</taxon>
        <taxon>Bacillati</taxon>
        <taxon>Cyanobacteriota</taxon>
        <taxon>Cyanophyceae</taxon>
        <taxon>Synechococcales</taxon>
        <taxon>Synechococcaceae</taxon>
        <taxon>Synechococcus</taxon>
    </lineage>
</organism>
<reference evidence="2" key="1">
    <citation type="submission" date="2019-09" db="EMBL/GenBank/DDBJ databases">
        <title>Characterisation of the sponge microbiome using genome-centric metagenomics.</title>
        <authorList>
            <person name="Engelberts J.P."/>
            <person name="Robbins S.J."/>
            <person name="De Goeij J.M."/>
            <person name="Aranda M."/>
            <person name="Bell S.C."/>
            <person name="Webster N.S."/>
        </authorList>
    </citation>
    <scope>NUCLEOTIDE SEQUENCE</scope>
    <source>
        <strain evidence="2">SB0676_bin_10</strain>
    </source>
</reference>
<sequence>MAWLPRRAINDRQRGRLVSWQHACSAGASSRHGKLRQTSDKDCTPLPPSSPLALFDGSPLGQRPTW</sequence>